<dbReference type="STRING" id="437022.CC99x_00190"/>
<keyword evidence="4" id="KW-1185">Reference proteome</keyword>
<dbReference type="OrthoDB" id="8612583at2"/>
<comment type="caution">
    <text evidence="2">The sequence shown here is derived from an EMBL/GenBank/DDBJ whole genome shotgun (WGS) entry which is preliminary data.</text>
</comment>
<feature type="region of interest" description="Disordered" evidence="1">
    <location>
        <begin position="65"/>
        <end position="122"/>
    </location>
</feature>
<evidence type="ECO:0000313" key="2">
    <source>
        <dbReference type="EMBL" id="KRG19969.1"/>
    </source>
</evidence>
<dbReference type="EMBL" id="LKHV01000001">
    <property type="protein sequence ID" value="KRG19969.1"/>
    <property type="molecule type" value="Genomic_DNA"/>
</dbReference>
<reference evidence="2" key="1">
    <citation type="submission" date="2015-09" db="EMBL/GenBank/DDBJ databases">
        <title>Draft Genome Sequences of Two Novel Amoeba-resistant Intranuclear Bacteria, Candidatus Berkiella cookevillensis and Candidatus Berkiella aquae.</title>
        <authorList>
            <person name="Mehari Y.T."/>
            <person name="Arivett B.A."/>
            <person name="Farone A.L."/>
            <person name="Gunderson J.H."/>
            <person name="Farone M.B."/>
        </authorList>
    </citation>
    <scope>NUCLEOTIDE SEQUENCE [LARGE SCALE GENOMIC DNA]</scope>
    <source>
        <strain evidence="2">CC99</strain>
    </source>
</reference>
<dbReference type="PATRIC" id="fig|1590042.3.peg.194"/>
<reference evidence="3" key="3">
    <citation type="submission" date="2021-06" db="EMBL/GenBank/DDBJ databases">
        <title>Genomic Description and Analysis of Intracellular Bacteria, Candidatus Berkiella cookevillensis and Candidatus Berkiella aquae.</title>
        <authorList>
            <person name="Kidane D.T."/>
            <person name="Mehari Y.T."/>
            <person name="Rice F.C."/>
            <person name="Arivett B.A."/>
            <person name="Farone A.L."/>
            <person name="Berk S.G."/>
            <person name="Farone M.B."/>
        </authorList>
    </citation>
    <scope>NUCLEOTIDE SEQUENCE</scope>
    <source>
        <strain evidence="3">CC99</strain>
    </source>
</reference>
<dbReference type="PANTHER" id="PTHR39431:SF1">
    <property type="entry name" value="FRPA_C-RELATED PROTEIN"/>
    <property type="match status" value="1"/>
</dbReference>
<protein>
    <submittedName>
        <fullName evidence="2">Proprotein convertase P-domain protein</fullName>
    </submittedName>
</protein>
<reference evidence="3" key="2">
    <citation type="journal article" date="2016" name="Genome Announc.">
        <title>Draft Genome Sequences of Two Novel Amoeba-Resistant Intranuclear Bacteria, 'Candidatus Berkiella cookevillensis' and 'Candidatus Berkiella aquae'.</title>
        <authorList>
            <person name="Mehari Y.T."/>
            <person name="Arivett B.A."/>
            <person name="Farone A.L."/>
            <person name="Gunderson J.H."/>
            <person name="Farone M.B."/>
        </authorList>
    </citation>
    <scope>NUCLEOTIDE SEQUENCE</scope>
    <source>
        <strain evidence="3">CC99</strain>
    </source>
</reference>
<dbReference type="RefSeq" id="WP_057622707.1">
    <property type="nucleotide sequence ID" value="NZ_LKHV02000001.1"/>
</dbReference>
<evidence type="ECO:0000313" key="3">
    <source>
        <dbReference type="EMBL" id="MCS5708453.1"/>
    </source>
</evidence>
<accession>A0A0Q9YTQ2</accession>
<evidence type="ECO:0000313" key="4">
    <source>
        <dbReference type="Proteomes" id="UP000051494"/>
    </source>
</evidence>
<gene>
    <name evidence="2" type="ORF">CC99x_00190</name>
    <name evidence="3" type="ORF">CC99x_005980</name>
</gene>
<dbReference type="Proteomes" id="UP000051494">
    <property type="component" value="Unassembled WGS sequence"/>
</dbReference>
<dbReference type="PANTHER" id="PTHR39431">
    <property type="entry name" value="FRPA/C-RELATED PROTEIN"/>
    <property type="match status" value="1"/>
</dbReference>
<evidence type="ECO:0000256" key="1">
    <source>
        <dbReference type="SAM" id="MobiDB-lite"/>
    </source>
</evidence>
<sequence>MKDPNILLPDISQISSKAFSPYDWLVEKTHSYHATSSLVAFNDATQAIPIDMVEMVLAKLEADKKTAKEKQDSQDTEDIKAQETTEENAKPQTENDDSEKPKDDSSSFSETQSSDNDNSNTEANVDISQSQVNKYLTPLPNPLSIRDGWDEDYANIGIGNNTSVLSQERNLDVFSSSFYVQSFYTEVLPSTVSLATEEGCGCSCDCDLSGQWTLVVLHDPGEWGEEVNIAGIINSITLNFSNGLSFSSDTSLSWDDPNLPPYNNIPYYLNTMSILVEDACADLPLSMTVTLDLEIPNGDGLVLTLFAPNGSSIVLLSGFNSDGSNSSSVLGYNGVYELDDSDLSLPNLTLDPNFDNDSGTPDGDIDTGIYNTYNSGDGYSLTGFLNDACSIDECGCACDVNGYWTLWLQAEFEGSSDAASISVSSWEINFGDGQTFTSPDANMVVDPGSSGLWQWNELLVQDIQSQNISDFSISVYLDIANFNNGAFSLTLEAPNGTDMYLVRSDYGNEDEINQSGVYTFTYSASQYFGSGDPESFVSGEYLPHGALYNDPNIYIQTFEQYMDTICTPYEGGENSSEGETAPIVFDLDGDGFFNLLSHEESNVLFDVDNDGIKEQTAWVGPNDGILVFDLFDDKQITNVNEFSFANWHPDAKSDLEGLQLVFDSNKDNILDAQDVAWKQMGIWQDKNQNGITDAGEYSSLDDLGILSINLTSDGHLQMLNGNTILGTISAQKVNGESLAAADVLLSYSEVPQTSDSKMPIAEWAPPPPVLQEVAETVEL</sequence>
<feature type="compositionally biased region" description="Basic and acidic residues" evidence="1">
    <location>
        <begin position="65"/>
        <end position="89"/>
    </location>
</feature>
<dbReference type="EMBL" id="LKHV02000001">
    <property type="protein sequence ID" value="MCS5708453.1"/>
    <property type="molecule type" value="Genomic_DNA"/>
</dbReference>
<proteinExistence type="predicted"/>
<organism evidence="2">
    <name type="scientific">Candidatus Berkiella cookevillensis</name>
    <dbReference type="NCBI Taxonomy" id="437022"/>
    <lineage>
        <taxon>Bacteria</taxon>
        <taxon>Pseudomonadati</taxon>
        <taxon>Pseudomonadota</taxon>
        <taxon>Gammaproteobacteria</taxon>
        <taxon>Candidatus Berkiellales</taxon>
        <taxon>Candidatus Berkiellaceae</taxon>
        <taxon>Candidatus Berkiella</taxon>
    </lineage>
</organism>
<feature type="compositionally biased region" description="Low complexity" evidence="1">
    <location>
        <begin position="106"/>
        <end position="117"/>
    </location>
</feature>
<name>A0A0Q9YTQ2_9GAMM</name>
<dbReference type="AlphaFoldDB" id="A0A0Q9YTQ2"/>